<name>A0ABD3WMU3_SINWO</name>
<comment type="similarity">
    <text evidence="1 5">Belongs to the carnitine/choline acetyltransferase family.</text>
</comment>
<accession>A0ABD3WMU3</accession>
<dbReference type="InterPro" id="IPR023213">
    <property type="entry name" value="CAT-like_dom_sf"/>
</dbReference>
<feature type="active site" description="Proton acceptor" evidence="4">
    <location>
        <position position="428"/>
    </location>
</feature>
<feature type="domain" description="Choline/carnitine acyltransferase" evidence="7">
    <location>
        <begin position="135"/>
        <end position="704"/>
    </location>
</feature>
<sequence length="716" mass="82205">MFRVLGSMMPYRDRAYDIYKRNFSEASAVGFLSAILFTVFSDPVKNLVDFGEKWMELTGIPYQMNIAMLGFIAGYGTVKILLLLRMQIFIMLLNYQGWMFNPKSTTTKMWALMLNCLRGSGNYPTFFFEPLLPRLPVPSLNNTCDKCLASMKAILSDEDFIHFLTAMEKFREKEGPELQKYMLQRYATKRNWLSEIWLNVAYLSSREPTAVNVNCFALDRKVQPTTNQLARASNMIHAVLRNHQMILQEAMTPQYLQDLIPLTMEGYRNLNCTCRIPGIEVDTMKTWKDSKHVIVYRKGVYVKFDGFALDVDGKETVLTVEEIYNILQQIINISDDAKDLSPVAVFTAQKRDVWAKVRNRMLENTVNRQSLEDVESSLSFFVLEEESPKTKEEESIFNMCGNGANRWFDKSMQYFIYANGKIGVNAEHAATDATLPGRVWEYILGTEKYTENGDIEKISKAQQRKLPVPHKLDWDLRGLEVDLDTAFVEYKTLASSFDLRLVSADYGKGWIKKKRISPDGYIQMALQLAYYRLYKKIPKTYESASTRIFTQGRTETIRPVSELSIQWVKSMLSDRTTKEQKILLLKKAIQYQTRYKTEAGCGQGWDRHMLGMYIISKQINMPTPELFQQQALWRPDDLSTSQTPTRYTNLWTLENSAYGGGFAAVNPQGYGVSYNIVGEDLILFYVSSNAHCSETSTTKMADSILDALAEMKELLS</sequence>
<dbReference type="EMBL" id="JBJQND010000006">
    <property type="protein sequence ID" value="KAL3874057.1"/>
    <property type="molecule type" value="Genomic_DNA"/>
</dbReference>
<evidence type="ECO:0000256" key="6">
    <source>
        <dbReference type="SAM" id="Phobius"/>
    </source>
</evidence>
<dbReference type="Gene3D" id="3.30.559.10">
    <property type="entry name" value="Chloramphenicol acetyltransferase-like domain"/>
    <property type="match status" value="1"/>
</dbReference>
<organism evidence="8 9">
    <name type="scientific">Sinanodonta woodiana</name>
    <name type="common">Chinese pond mussel</name>
    <name type="synonym">Anodonta woodiana</name>
    <dbReference type="NCBI Taxonomy" id="1069815"/>
    <lineage>
        <taxon>Eukaryota</taxon>
        <taxon>Metazoa</taxon>
        <taxon>Spiralia</taxon>
        <taxon>Lophotrochozoa</taxon>
        <taxon>Mollusca</taxon>
        <taxon>Bivalvia</taxon>
        <taxon>Autobranchia</taxon>
        <taxon>Heteroconchia</taxon>
        <taxon>Palaeoheterodonta</taxon>
        <taxon>Unionida</taxon>
        <taxon>Unionoidea</taxon>
        <taxon>Unionidae</taxon>
        <taxon>Unioninae</taxon>
        <taxon>Sinanodonta</taxon>
    </lineage>
</organism>
<protein>
    <recommendedName>
        <fullName evidence="7">Choline/carnitine acyltransferase domain-containing protein</fullName>
    </recommendedName>
</protein>
<dbReference type="AlphaFoldDB" id="A0ABD3WMU3"/>
<feature type="transmembrane region" description="Helical" evidence="6">
    <location>
        <begin position="65"/>
        <end position="84"/>
    </location>
</feature>
<dbReference type="PANTHER" id="PTHR22589:SF113">
    <property type="entry name" value="CARNITINE O-PALMITOYLTRANSFERASE 1, LIVER ISOFORM-LIKE"/>
    <property type="match status" value="1"/>
</dbReference>
<keyword evidence="6" id="KW-1133">Transmembrane helix</keyword>
<evidence type="ECO:0000256" key="5">
    <source>
        <dbReference type="RuleBase" id="RU003801"/>
    </source>
</evidence>
<evidence type="ECO:0000259" key="7">
    <source>
        <dbReference type="Pfam" id="PF00755"/>
    </source>
</evidence>
<proteinExistence type="inferred from homology"/>
<dbReference type="Gene3D" id="3.30.559.70">
    <property type="entry name" value="Choline/Carnitine o-acyltransferase, domain 2"/>
    <property type="match status" value="1"/>
</dbReference>
<keyword evidence="6" id="KW-0812">Transmembrane</keyword>
<reference evidence="8 9" key="1">
    <citation type="submission" date="2024-11" db="EMBL/GenBank/DDBJ databases">
        <title>Chromosome-level genome assembly of the freshwater bivalve Anodonta woodiana.</title>
        <authorList>
            <person name="Chen X."/>
        </authorList>
    </citation>
    <scope>NUCLEOTIDE SEQUENCE [LARGE SCALE GENOMIC DNA]</scope>
    <source>
        <strain evidence="8">MN2024</strain>
        <tissue evidence="8">Gills</tissue>
    </source>
</reference>
<dbReference type="Proteomes" id="UP001634394">
    <property type="component" value="Unassembled WGS sequence"/>
</dbReference>
<evidence type="ECO:0000256" key="4">
    <source>
        <dbReference type="PIRSR" id="PIRSR600542-1"/>
    </source>
</evidence>
<dbReference type="PANTHER" id="PTHR22589">
    <property type="entry name" value="CARNITINE O-ACYLTRANSFERASE"/>
    <property type="match status" value="1"/>
</dbReference>
<dbReference type="InterPro" id="IPR039551">
    <property type="entry name" value="Cho/carn_acyl_trans"/>
</dbReference>
<keyword evidence="9" id="KW-1185">Reference proteome</keyword>
<comment type="caution">
    <text evidence="8">The sequence shown here is derived from an EMBL/GenBank/DDBJ whole genome shotgun (WGS) entry which is preliminary data.</text>
</comment>
<keyword evidence="6" id="KW-0472">Membrane</keyword>
<dbReference type="PROSITE" id="PS00440">
    <property type="entry name" value="ACYLTRANSF_C_2"/>
    <property type="match status" value="1"/>
</dbReference>
<evidence type="ECO:0000313" key="9">
    <source>
        <dbReference type="Proteomes" id="UP001634394"/>
    </source>
</evidence>
<keyword evidence="3 5" id="KW-0012">Acyltransferase</keyword>
<keyword evidence="2 5" id="KW-0808">Transferase</keyword>
<dbReference type="GO" id="GO:0016746">
    <property type="term" value="F:acyltransferase activity"/>
    <property type="evidence" value="ECO:0007669"/>
    <property type="project" value="UniProtKB-KW"/>
</dbReference>
<evidence type="ECO:0000313" key="8">
    <source>
        <dbReference type="EMBL" id="KAL3874057.1"/>
    </source>
</evidence>
<evidence type="ECO:0000256" key="2">
    <source>
        <dbReference type="ARBA" id="ARBA00022679"/>
    </source>
</evidence>
<dbReference type="InterPro" id="IPR000542">
    <property type="entry name" value="Carn_acyl_trans"/>
</dbReference>
<dbReference type="SUPFAM" id="SSF52777">
    <property type="entry name" value="CoA-dependent acyltransferases"/>
    <property type="match status" value="2"/>
</dbReference>
<dbReference type="Pfam" id="PF00755">
    <property type="entry name" value="Carn_acyltransf"/>
    <property type="match status" value="1"/>
</dbReference>
<evidence type="ECO:0000256" key="1">
    <source>
        <dbReference type="ARBA" id="ARBA00005232"/>
    </source>
</evidence>
<gene>
    <name evidence="8" type="ORF">ACJMK2_037121</name>
</gene>
<dbReference type="InterPro" id="IPR042231">
    <property type="entry name" value="Cho/carn_acyl_trans_2"/>
</dbReference>
<evidence type="ECO:0000256" key="3">
    <source>
        <dbReference type="ARBA" id="ARBA00023315"/>
    </source>
</evidence>